<accession>A0A919FNZ4</accession>
<reference evidence="2" key="2">
    <citation type="submission" date="2020-09" db="EMBL/GenBank/DDBJ databases">
        <authorList>
            <person name="Sun Q."/>
            <person name="Zhou Y."/>
        </authorList>
    </citation>
    <scope>NUCLEOTIDE SEQUENCE</scope>
    <source>
        <strain evidence="2">CGMCC 4.7398</strain>
    </source>
</reference>
<dbReference type="AlphaFoldDB" id="A0A919FNZ4"/>
<name>A0A919FNZ4_9MICO</name>
<feature type="region of interest" description="Disordered" evidence="1">
    <location>
        <begin position="114"/>
        <end position="153"/>
    </location>
</feature>
<keyword evidence="3" id="KW-1185">Reference proteome</keyword>
<dbReference type="Proteomes" id="UP000627369">
    <property type="component" value="Unassembled WGS sequence"/>
</dbReference>
<protein>
    <recommendedName>
        <fullName evidence="4">DUF3073 family protein</fullName>
    </recommendedName>
</protein>
<evidence type="ECO:0000256" key="1">
    <source>
        <dbReference type="SAM" id="MobiDB-lite"/>
    </source>
</evidence>
<evidence type="ECO:0000313" key="3">
    <source>
        <dbReference type="Proteomes" id="UP000627369"/>
    </source>
</evidence>
<sequence length="153" mass="17107">MRGQDCLMANESPRQNQVRDDGGARRGTPFDSNVTSEDGTNHVHGLEETPFQHVTLEPGQTKRYGAARPCTVPPRSYVEGVGAMGRGRQKAKQTKVARELKYYSPDTNYRALEQELSGGSHTDVATDSRWGAPEDEEYDNRYSDWAEQDGNTR</sequence>
<proteinExistence type="predicted"/>
<dbReference type="Pfam" id="PF11273">
    <property type="entry name" value="DUF3073"/>
    <property type="match status" value="1"/>
</dbReference>
<organism evidence="2 3">
    <name type="scientific">Promicromonospora soli</name>
    <dbReference type="NCBI Taxonomy" id="2035533"/>
    <lineage>
        <taxon>Bacteria</taxon>
        <taxon>Bacillati</taxon>
        <taxon>Actinomycetota</taxon>
        <taxon>Actinomycetes</taxon>
        <taxon>Micrococcales</taxon>
        <taxon>Promicromonosporaceae</taxon>
        <taxon>Promicromonospora</taxon>
    </lineage>
</organism>
<dbReference type="EMBL" id="BNAS01000002">
    <property type="protein sequence ID" value="GHH69638.1"/>
    <property type="molecule type" value="Genomic_DNA"/>
</dbReference>
<gene>
    <name evidence="2" type="ORF">GCM10017772_14910</name>
</gene>
<evidence type="ECO:0000313" key="2">
    <source>
        <dbReference type="EMBL" id="GHH69638.1"/>
    </source>
</evidence>
<reference evidence="2" key="1">
    <citation type="journal article" date="2014" name="Int. J. Syst. Evol. Microbiol.">
        <title>Complete genome sequence of Corynebacterium casei LMG S-19264T (=DSM 44701T), isolated from a smear-ripened cheese.</title>
        <authorList>
            <consortium name="US DOE Joint Genome Institute (JGI-PGF)"/>
            <person name="Walter F."/>
            <person name="Albersmeier A."/>
            <person name="Kalinowski J."/>
            <person name="Ruckert C."/>
        </authorList>
    </citation>
    <scope>NUCLEOTIDE SEQUENCE</scope>
    <source>
        <strain evidence="2">CGMCC 4.7398</strain>
    </source>
</reference>
<feature type="region of interest" description="Disordered" evidence="1">
    <location>
        <begin position="1"/>
        <end position="49"/>
    </location>
</feature>
<comment type="caution">
    <text evidence="2">The sequence shown here is derived from an EMBL/GenBank/DDBJ whole genome shotgun (WGS) entry which is preliminary data.</text>
</comment>
<feature type="compositionally biased region" description="Basic and acidic residues" evidence="1">
    <location>
        <begin position="139"/>
        <end position="153"/>
    </location>
</feature>
<evidence type="ECO:0008006" key="4">
    <source>
        <dbReference type="Google" id="ProtNLM"/>
    </source>
</evidence>
<dbReference type="InterPro" id="IPR021426">
    <property type="entry name" value="DUF3073"/>
</dbReference>